<dbReference type="RefSeq" id="XP_035546680.1">
    <property type="nucleotide sequence ID" value="XM_035690787.1"/>
</dbReference>
<dbReference type="Gene3D" id="1.50.10.20">
    <property type="match status" value="1"/>
</dbReference>
<name>A0A6P9EEJ1_JUGRE</name>
<dbReference type="InterPro" id="IPR018333">
    <property type="entry name" value="Squalene_cyclase"/>
</dbReference>
<dbReference type="SUPFAM" id="SSF48239">
    <property type="entry name" value="Terpenoid cyclases/Protein prenyltransferases"/>
    <property type="match status" value="1"/>
</dbReference>
<protein>
    <submittedName>
        <fullName evidence="2">Lupeol synthase-like</fullName>
    </submittedName>
</protein>
<dbReference type="GO" id="GO:0016104">
    <property type="term" value="P:triterpenoid biosynthetic process"/>
    <property type="evidence" value="ECO:0007669"/>
    <property type="project" value="InterPro"/>
</dbReference>
<sequence length="134" mass="15384">MLWGFLHHAVEPLLTRWPFSLFREKALKAEIDHVHYEDKNTRYLCIGSVEKVLCLIACWDEDPNGEASKLHLARIPDNYWVAIDGLKIQSFGCQMWDAGFTIQAILSCNLNEEYRLTLRKSLDFVKASQLAAGD</sequence>
<dbReference type="AlphaFoldDB" id="A0A6P9EEJ1"/>
<dbReference type="PANTHER" id="PTHR11764">
    <property type="entry name" value="TERPENE CYCLASE/MUTASE FAMILY MEMBER"/>
    <property type="match status" value="1"/>
</dbReference>
<dbReference type="GeneID" id="108989539"/>
<accession>A0A6P9EEJ1</accession>
<dbReference type="KEGG" id="jre:108989539"/>
<dbReference type="GO" id="GO:0005811">
    <property type="term" value="C:lipid droplet"/>
    <property type="evidence" value="ECO:0007669"/>
    <property type="project" value="InterPro"/>
</dbReference>
<dbReference type="InParanoid" id="A0A6P9EEJ1"/>
<dbReference type="GO" id="GO:0031559">
    <property type="term" value="F:oxidosqualene cyclase activity"/>
    <property type="evidence" value="ECO:0007669"/>
    <property type="project" value="UniProtKB-ARBA"/>
</dbReference>
<evidence type="ECO:0000313" key="2">
    <source>
        <dbReference type="RefSeq" id="XP_035546680.1"/>
    </source>
</evidence>
<proteinExistence type="predicted"/>
<organism evidence="1 2">
    <name type="scientific">Juglans regia</name>
    <name type="common">English walnut</name>
    <dbReference type="NCBI Taxonomy" id="51240"/>
    <lineage>
        <taxon>Eukaryota</taxon>
        <taxon>Viridiplantae</taxon>
        <taxon>Streptophyta</taxon>
        <taxon>Embryophyta</taxon>
        <taxon>Tracheophyta</taxon>
        <taxon>Spermatophyta</taxon>
        <taxon>Magnoliopsida</taxon>
        <taxon>eudicotyledons</taxon>
        <taxon>Gunneridae</taxon>
        <taxon>Pentapetalae</taxon>
        <taxon>rosids</taxon>
        <taxon>fabids</taxon>
        <taxon>Fagales</taxon>
        <taxon>Juglandaceae</taxon>
        <taxon>Juglans</taxon>
    </lineage>
</organism>
<reference evidence="2" key="1">
    <citation type="submission" date="2025-08" db="UniProtKB">
        <authorList>
            <consortium name="RefSeq"/>
        </authorList>
    </citation>
    <scope>IDENTIFICATION</scope>
    <source>
        <tissue evidence="2">Leaves</tissue>
    </source>
</reference>
<dbReference type="OrthoDB" id="21502at2759"/>
<dbReference type="InterPro" id="IPR008930">
    <property type="entry name" value="Terpenoid_cyclase/PrenylTrfase"/>
</dbReference>
<dbReference type="PANTHER" id="PTHR11764:SF19">
    <property type="entry name" value="TERPENE CYCLASE_MUTASE FAMILY MEMBER"/>
    <property type="match status" value="1"/>
</dbReference>
<evidence type="ECO:0000313" key="1">
    <source>
        <dbReference type="Proteomes" id="UP000235220"/>
    </source>
</evidence>
<keyword evidence="1" id="KW-1185">Reference proteome</keyword>
<gene>
    <name evidence="2" type="primary">LOC108989539</name>
</gene>
<dbReference type="Proteomes" id="UP000235220">
    <property type="component" value="Chromosome 6"/>
</dbReference>